<dbReference type="Proteomes" id="UP000185728">
    <property type="component" value="Unassembled WGS sequence"/>
</dbReference>
<organism evidence="1 2">
    <name type="scientific">Zobellia uliginosa</name>
    <dbReference type="NCBI Taxonomy" id="143224"/>
    <lineage>
        <taxon>Bacteria</taxon>
        <taxon>Pseudomonadati</taxon>
        <taxon>Bacteroidota</taxon>
        <taxon>Flavobacteriia</taxon>
        <taxon>Flavobacteriales</taxon>
        <taxon>Flavobacteriaceae</taxon>
        <taxon>Zobellia</taxon>
    </lineage>
</organism>
<dbReference type="EMBL" id="FTOB01000003">
    <property type="protein sequence ID" value="SIS71740.1"/>
    <property type="molecule type" value="Genomic_DNA"/>
</dbReference>
<evidence type="ECO:0000313" key="2">
    <source>
        <dbReference type="Proteomes" id="UP000185728"/>
    </source>
</evidence>
<protein>
    <submittedName>
        <fullName evidence="1">Histidine kinase-, DNA gyrase B-, and HSP90-like ATPase</fullName>
    </submittedName>
</protein>
<accession>A0ABY1KSI4</accession>
<dbReference type="InterPro" id="IPR036890">
    <property type="entry name" value="HATPase_C_sf"/>
</dbReference>
<keyword evidence="2" id="KW-1185">Reference proteome</keyword>
<name>A0ABY1KSI4_9FLAO</name>
<proteinExistence type="predicted"/>
<comment type="caution">
    <text evidence="1">The sequence shown here is derived from an EMBL/GenBank/DDBJ whole genome shotgun (WGS) entry which is preliminary data.</text>
</comment>
<reference evidence="1 2" key="1">
    <citation type="submission" date="2017-01" db="EMBL/GenBank/DDBJ databases">
        <authorList>
            <person name="Varghese N."/>
            <person name="Submissions S."/>
        </authorList>
    </citation>
    <scope>NUCLEOTIDE SEQUENCE [LARGE SCALE GENOMIC DNA]</scope>
    <source>
        <strain evidence="1 2">DSM 2061</strain>
    </source>
</reference>
<dbReference type="RefSeq" id="WP_083690458.1">
    <property type="nucleotide sequence ID" value="NZ_FTOB01000003.1"/>
</dbReference>
<dbReference type="SUPFAM" id="SSF55874">
    <property type="entry name" value="ATPase domain of HSP90 chaperone/DNA topoisomerase II/histidine kinase"/>
    <property type="match status" value="1"/>
</dbReference>
<dbReference type="Gene3D" id="3.30.565.10">
    <property type="entry name" value="Histidine kinase-like ATPase, C-terminal domain"/>
    <property type="match status" value="1"/>
</dbReference>
<gene>
    <name evidence="1" type="ORF">SAMN05421766_103587</name>
</gene>
<evidence type="ECO:0000313" key="1">
    <source>
        <dbReference type="EMBL" id="SIS71740.1"/>
    </source>
</evidence>
<sequence>MDNELQFRISSGLKNIIGRDLITDDFIAIFELVKNSYDAHASKVLIEFENLNSSDAVIRITDNGSSNRFNT</sequence>
<dbReference type="Pfam" id="PF13589">
    <property type="entry name" value="HATPase_c_3"/>
    <property type="match status" value="1"/>
</dbReference>